<keyword evidence="5" id="KW-0812">Transmembrane</keyword>
<protein>
    <submittedName>
        <fullName evidence="9">Outer membrane protein</fullName>
    </submittedName>
</protein>
<evidence type="ECO:0000256" key="8">
    <source>
        <dbReference type="SAM" id="Coils"/>
    </source>
</evidence>
<evidence type="ECO:0000256" key="2">
    <source>
        <dbReference type="ARBA" id="ARBA00007613"/>
    </source>
</evidence>
<evidence type="ECO:0000256" key="5">
    <source>
        <dbReference type="ARBA" id="ARBA00022692"/>
    </source>
</evidence>
<dbReference type="GO" id="GO:0015288">
    <property type="term" value="F:porin activity"/>
    <property type="evidence" value="ECO:0007669"/>
    <property type="project" value="TreeGrafter"/>
</dbReference>
<name>A0A3G9GCP5_9NEIS</name>
<dbReference type="Pfam" id="PF02321">
    <property type="entry name" value="OEP"/>
    <property type="match status" value="2"/>
</dbReference>
<evidence type="ECO:0000313" key="9">
    <source>
        <dbReference type="EMBL" id="BBF85628.1"/>
    </source>
</evidence>
<dbReference type="AlphaFoldDB" id="A0A3G9GCP5"/>
<reference evidence="10" key="3">
    <citation type="journal article" date="2017" name="Plant Physiol. Biochem.">
        <title>Differential oxidative and antioxidative response of duckweed Lemna minor toward plant growth promoting/inhibiting bacteria.</title>
        <authorList>
            <person name="Ishizawa H."/>
            <person name="Kuroda M."/>
            <person name="Morikawa M."/>
            <person name="Ike M."/>
        </authorList>
    </citation>
    <scope>NUCLEOTIDE SEQUENCE [LARGE SCALE GENOMIC DNA]</scope>
    <source>
        <strain evidence="10">H3</strain>
    </source>
</reference>
<dbReference type="Gene3D" id="1.20.1600.10">
    <property type="entry name" value="Outer membrane efflux proteins (OEP)"/>
    <property type="match status" value="1"/>
</dbReference>
<dbReference type="PANTHER" id="PTHR30026">
    <property type="entry name" value="OUTER MEMBRANE PROTEIN TOLC"/>
    <property type="match status" value="1"/>
</dbReference>
<dbReference type="STRING" id="332411.VI06_01415"/>
<proteinExistence type="inferred from homology"/>
<comment type="similarity">
    <text evidence="2">Belongs to the outer membrane factor (OMF) (TC 1.B.17) family.</text>
</comment>
<evidence type="ECO:0000256" key="3">
    <source>
        <dbReference type="ARBA" id="ARBA00022448"/>
    </source>
</evidence>
<dbReference type="GO" id="GO:0009279">
    <property type="term" value="C:cell outer membrane"/>
    <property type="evidence" value="ECO:0007669"/>
    <property type="project" value="UniProtKB-SubCell"/>
</dbReference>
<keyword evidence="8" id="KW-0175">Coiled coil</keyword>
<dbReference type="InterPro" id="IPR003423">
    <property type="entry name" value="OMP_efflux"/>
</dbReference>
<organism evidence="9 10">
    <name type="scientific">Aquitalea magnusonii</name>
    <dbReference type="NCBI Taxonomy" id="332411"/>
    <lineage>
        <taxon>Bacteria</taxon>
        <taxon>Pseudomonadati</taxon>
        <taxon>Pseudomonadota</taxon>
        <taxon>Betaproteobacteria</taxon>
        <taxon>Neisseriales</taxon>
        <taxon>Chromobacteriaceae</taxon>
        <taxon>Aquitalea</taxon>
    </lineage>
</organism>
<reference evidence="9 10" key="2">
    <citation type="journal article" date="2017" name="Genome Announc.">
        <title>Draft genome sequence of Aquitalea magnusonii strain H3, a plant growth-promoting bacterium of duckweed Lemna minor.</title>
        <authorList>
            <person name="Ishizawa H."/>
            <person name="Kuroda M."/>
            <person name="Ike M."/>
        </authorList>
    </citation>
    <scope>NUCLEOTIDE SEQUENCE [LARGE SCALE GENOMIC DNA]</scope>
    <source>
        <strain evidence="9 10">H3</strain>
    </source>
</reference>
<evidence type="ECO:0000256" key="6">
    <source>
        <dbReference type="ARBA" id="ARBA00023136"/>
    </source>
</evidence>
<evidence type="ECO:0000256" key="4">
    <source>
        <dbReference type="ARBA" id="ARBA00022452"/>
    </source>
</evidence>
<evidence type="ECO:0000256" key="1">
    <source>
        <dbReference type="ARBA" id="ARBA00004442"/>
    </source>
</evidence>
<keyword evidence="6" id="KW-0472">Membrane</keyword>
<feature type="coiled-coil region" evidence="8">
    <location>
        <begin position="23"/>
        <end position="53"/>
    </location>
</feature>
<dbReference type="EMBL" id="AP018823">
    <property type="protein sequence ID" value="BBF85628.1"/>
    <property type="molecule type" value="Genomic_DNA"/>
</dbReference>
<dbReference type="GO" id="GO:1990281">
    <property type="term" value="C:efflux pump complex"/>
    <property type="evidence" value="ECO:0007669"/>
    <property type="project" value="TreeGrafter"/>
</dbReference>
<sequence length="440" mass="47297">MASSGKLFPLWLGLIVLSGPVLAESLQQAWQQAEQLSNSLRAEARKVAGARQQEAASHAAAGPALTVEAGVSQLDNTPTARLDISPLSHGLGALGAQLPSSVEAPLSKRDVRYANARLSLPLYTAGRLDAMQQAAAAATSASQYAQEQVRQSLRLQVAEAYFNVLRARHAASVASQYLQSLQSYQRDVNNFFRKGVVARGDVLGAELAVADAQQKLISARQAESLSQSAYNRLLGREFSQPAQPDELSLPDEQRSLPVLQARALQMRPELGGLAEWAASLHASARSVRAESQPQVGVYAAYSYLNNPYLVNKGVGSVGLGLSWSVFDSGLIRARAGSASEQAMAVEDQLREVQSLIALDVQRAHSQQIEAAARIKVAQAALQSADEFLSIQRDRYRNGLANQTEVLAAEARRADGQRNLFNARYDHALAVVGLQRAIGEL</sequence>
<dbReference type="PANTHER" id="PTHR30026:SF20">
    <property type="entry name" value="OUTER MEMBRANE PROTEIN TOLC"/>
    <property type="match status" value="1"/>
</dbReference>
<reference evidence="10" key="1">
    <citation type="journal article" date="2017" name="Biotechnol. Biofuels">
        <title>Evaluation of environmental bacterial communities as a factor affecting the growth of duckweed Lemna minor.</title>
        <authorList>
            <person name="Ishizawa H."/>
            <person name="Kuroda M."/>
            <person name="Morikawa M."/>
            <person name="Ike M."/>
        </authorList>
    </citation>
    <scope>NUCLEOTIDE SEQUENCE [LARGE SCALE GENOMIC DNA]</scope>
    <source>
        <strain evidence="10">H3</strain>
    </source>
</reference>
<keyword evidence="10" id="KW-1185">Reference proteome</keyword>
<dbReference type="GO" id="GO:0015562">
    <property type="term" value="F:efflux transmembrane transporter activity"/>
    <property type="evidence" value="ECO:0007669"/>
    <property type="project" value="InterPro"/>
</dbReference>
<evidence type="ECO:0000313" key="10">
    <source>
        <dbReference type="Proteomes" id="UP000198290"/>
    </source>
</evidence>
<keyword evidence="3" id="KW-0813">Transport</keyword>
<keyword evidence="7" id="KW-0998">Cell outer membrane</keyword>
<dbReference type="SUPFAM" id="SSF56954">
    <property type="entry name" value="Outer membrane efflux proteins (OEP)"/>
    <property type="match status" value="1"/>
</dbReference>
<dbReference type="InterPro" id="IPR051906">
    <property type="entry name" value="TolC-like"/>
</dbReference>
<evidence type="ECO:0000256" key="7">
    <source>
        <dbReference type="ARBA" id="ARBA00023237"/>
    </source>
</evidence>
<accession>A0A3G9GCP5</accession>
<gene>
    <name evidence="9" type="ORF">DLM_2012</name>
</gene>
<comment type="subcellular location">
    <subcellularLocation>
        <location evidence="1">Cell outer membrane</location>
    </subcellularLocation>
</comment>
<keyword evidence="4" id="KW-1134">Transmembrane beta strand</keyword>
<dbReference type="KEGG" id="amah:DLM_2012"/>
<dbReference type="Proteomes" id="UP000198290">
    <property type="component" value="Chromosome"/>
</dbReference>